<dbReference type="Proteomes" id="UP000252706">
    <property type="component" value="Unassembled WGS sequence"/>
</dbReference>
<keyword evidence="2" id="KW-0479">Metal-binding</keyword>
<organism evidence="5 6">
    <name type="scientific">Phaeobacter gallaeciensis</name>
    <dbReference type="NCBI Taxonomy" id="60890"/>
    <lineage>
        <taxon>Bacteria</taxon>
        <taxon>Pseudomonadati</taxon>
        <taxon>Pseudomonadota</taxon>
        <taxon>Alphaproteobacteria</taxon>
        <taxon>Rhodobacterales</taxon>
        <taxon>Roseobacteraceae</taxon>
        <taxon>Phaeobacter</taxon>
    </lineage>
</organism>
<comment type="cofactor">
    <cofactor evidence="1">
        <name>Mg(2+)</name>
        <dbReference type="ChEBI" id="CHEBI:18420"/>
    </cofactor>
</comment>
<dbReference type="SFLD" id="SFLDS00001">
    <property type="entry name" value="Enolase"/>
    <property type="match status" value="1"/>
</dbReference>
<proteinExistence type="predicted"/>
<dbReference type="AlphaFoldDB" id="A0A366WP29"/>
<dbReference type="Gene3D" id="3.20.20.120">
    <property type="entry name" value="Enolase-like C-terminal domain"/>
    <property type="match status" value="1"/>
</dbReference>
<dbReference type="OrthoDB" id="9802699at2"/>
<dbReference type="InterPro" id="IPR046945">
    <property type="entry name" value="RHMD-like"/>
</dbReference>
<evidence type="ECO:0000256" key="3">
    <source>
        <dbReference type="ARBA" id="ARBA00022842"/>
    </source>
</evidence>
<protein>
    <submittedName>
        <fullName evidence="5">Mandelate racemase/muconate lactonizing enzyme family protein</fullName>
    </submittedName>
</protein>
<dbReference type="SFLD" id="SFLDG00179">
    <property type="entry name" value="mandelate_racemase"/>
    <property type="match status" value="1"/>
</dbReference>
<dbReference type="InterPro" id="IPR013341">
    <property type="entry name" value="Mandelate_racemase_N_dom"/>
</dbReference>
<dbReference type="Gene3D" id="3.30.390.10">
    <property type="entry name" value="Enolase-like, N-terminal domain"/>
    <property type="match status" value="1"/>
</dbReference>
<dbReference type="SMART" id="SM00922">
    <property type="entry name" value="MR_MLE"/>
    <property type="match status" value="1"/>
</dbReference>
<dbReference type="RefSeq" id="WP_113825013.1">
    <property type="nucleotide sequence ID" value="NZ_QOCE01000045.1"/>
</dbReference>
<dbReference type="Pfam" id="PF13378">
    <property type="entry name" value="MR_MLE_C"/>
    <property type="match status" value="1"/>
</dbReference>
<evidence type="ECO:0000313" key="5">
    <source>
        <dbReference type="EMBL" id="RBW51660.1"/>
    </source>
</evidence>
<feature type="domain" description="Mandelate racemase/muconate lactonizing enzyme C-terminal" evidence="4">
    <location>
        <begin position="145"/>
        <end position="241"/>
    </location>
</feature>
<dbReference type="CDD" id="cd03316">
    <property type="entry name" value="MR_like"/>
    <property type="match status" value="1"/>
</dbReference>
<evidence type="ECO:0000256" key="1">
    <source>
        <dbReference type="ARBA" id="ARBA00001946"/>
    </source>
</evidence>
<dbReference type="SUPFAM" id="SSF54826">
    <property type="entry name" value="Enolase N-terminal domain-like"/>
    <property type="match status" value="1"/>
</dbReference>
<gene>
    <name evidence="5" type="ORF">DS909_18950</name>
</gene>
<dbReference type="InterPro" id="IPR029017">
    <property type="entry name" value="Enolase-like_N"/>
</dbReference>
<dbReference type="InterPro" id="IPR013342">
    <property type="entry name" value="Mandelate_racemase_C"/>
</dbReference>
<dbReference type="GO" id="GO:0016836">
    <property type="term" value="F:hydro-lyase activity"/>
    <property type="evidence" value="ECO:0007669"/>
    <property type="project" value="TreeGrafter"/>
</dbReference>
<accession>A0A366WP29</accession>
<dbReference type="Pfam" id="PF02746">
    <property type="entry name" value="MR_MLE_N"/>
    <property type="match status" value="1"/>
</dbReference>
<keyword evidence="3" id="KW-0460">Magnesium</keyword>
<dbReference type="GO" id="GO:0000287">
    <property type="term" value="F:magnesium ion binding"/>
    <property type="evidence" value="ECO:0007669"/>
    <property type="project" value="TreeGrafter"/>
</dbReference>
<dbReference type="EMBL" id="QOCE01000045">
    <property type="protein sequence ID" value="RBW51660.1"/>
    <property type="molecule type" value="Genomic_DNA"/>
</dbReference>
<reference evidence="5 6" key="1">
    <citation type="submission" date="2018-07" db="EMBL/GenBank/DDBJ databases">
        <title>Modular assembly of carbohydrate-degrading microbial communities in the ocean.</title>
        <authorList>
            <person name="Enke T.N."/>
            <person name="Datta M.S."/>
            <person name="Schwartzman J.A."/>
            <person name="Cermak N."/>
            <person name="Schmitz D.A."/>
            <person name="Barrere J."/>
            <person name="Cordero O.X."/>
        </authorList>
    </citation>
    <scope>NUCLEOTIDE SEQUENCE [LARGE SCALE GENOMIC DNA]</scope>
    <source>
        <strain evidence="5 6">C3M10</strain>
    </source>
</reference>
<dbReference type="PANTHER" id="PTHR13794">
    <property type="entry name" value="ENOLASE SUPERFAMILY, MANDELATE RACEMASE"/>
    <property type="match status" value="1"/>
</dbReference>
<dbReference type="InterPro" id="IPR036849">
    <property type="entry name" value="Enolase-like_C_sf"/>
</dbReference>
<sequence>MKISEIHTHLLDYKLETAFESASMRFVQRQHVLVEIVCDDGTTGWGECLGPARPNAAIVNAYAPHLIGRDPLDTEILWQNLYNLLRDQGQRGLTMTALSGIDVALWDIKGHHFGVPVSVLLGGRVRETVKAYATGSFRRDGVDRASDNAEECAAHVAAGFHAVKIKIGFGVEEDLAVIKAVREAIGSHTRLMIDANHGYTVQEAINLGNRAFEFEIDWFEEPVIPEQLGAYRRVRAGQPIPVAGGETWHGRFGFQEAFEADCIDIAQPDLCGTGGFSEMRRVVDMAALHGVRIVPHVWGTAVQIAASLQFVSALLPDPPRRDPIEPIFEFDRTHNPFRQAIIAHPIEHKNGVITIPNKPGLGIEINRDALVEFAMGDSE</sequence>
<dbReference type="SFLD" id="SFLDF00553">
    <property type="entry name" value="galactarolactone_cycloisomeras"/>
    <property type="match status" value="1"/>
</dbReference>
<dbReference type="GO" id="GO:0016052">
    <property type="term" value="P:carbohydrate catabolic process"/>
    <property type="evidence" value="ECO:0007669"/>
    <property type="project" value="TreeGrafter"/>
</dbReference>
<dbReference type="InterPro" id="IPR034618">
    <property type="entry name" value="GLI"/>
</dbReference>
<evidence type="ECO:0000313" key="6">
    <source>
        <dbReference type="Proteomes" id="UP000252706"/>
    </source>
</evidence>
<dbReference type="SUPFAM" id="SSF51604">
    <property type="entry name" value="Enolase C-terminal domain-like"/>
    <property type="match status" value="1"/>
</dbReference>
<evidence type="ECO:0000259" key="4">
    <source>
        <dbReference type="SMART" id="SM00922"/>
    </source>
</evidence>
<dbReference type="GO" id="GO:0016853">
    <property type="term" value="F:isomerase activity"/>
    <property type="evidence" value="ECO:0007669"/>
    <property type="project" value="InterPro"/>
</dbReference>
<evidence type="ECO:0000256" key="2">
    <source>
        <dbReference type="ARBA" id="ARBA00022723"/>
    </source>
</evidence>
<name>A0A366WP29_9RHOB</name>
<dbReference type="PANTHER" id="PTHR13794:SF58">
    <property type="entry name" value="MITOCHONDRIAL ENOLASE SUPERFAMILY MEMBER 1"/>
    <property type="match status" value="1"/>
</dbReference>
<dbReference type="InterPro" id="IPR029065">
    <property type="entry name" value="Enolase_C-like"/>
</dbReference>
<comment type="caution">
    <text evidence="5">The sequence shown here is derived from an EMBL/GenBank/DDBJ whole genome shotgun (WGS) entry which is preliminary data.</text>
</comment>